<gene>
    <name evidence="1" type="ORF">Bhyg_01548</name>
</gene>
<name>A0A9Q0N9L8_9DIPT</name>
<dbReference type="AlphaFoldDB" id="A0A9Q0N9L8"/>
<proteinExistence type="predicted"/>
<accession>A0A9Q0N9L8</accession>
<dbReference type="EMBL" id="WJQU01000001">
    <property type="protein sequence ID" value="KAJ6646337.1"/>
    <property type="molecule type" value="Genomic_DNA"/>
</dbReference>
<evidence type="ECO:0000313" key="1">
    <source>
        <dbReference type="EMBL" id="KAJ6646337.1"/>
    </source>
</evidence>
<protein>
    <submittedName>
        <fullName evidence="1">Uncharacterized protein</fullName>
    </submittedName>
</protein>
<sequence>MPITFSIIRYEGIIERYSATVQYVEATHKILNCKHCWLPATNLDICLKLLAQSRSEIIQSSTQSKRPPRFEVDSSDFCKEVFKLNFFI</sequence>
<organism evidence="1 2">
    <name type="scientific">Pseudolycoriella hygida</name>
    <dbReference type="NCBI Taxonomy" id="35572"/>
    <lineage>
        <taxon>Eukaryota</taxon>
        <taxon>Metazoa</taxon>
        <taxon>Ecdysozoa</taxon>
        <taxon>Arthropoda</taxon>
        <taxon>Hexapoda</taxon>
        <taxon>Insecta</taxon>
        <taxon>Pterygota</taxon>
        <taxon>Neoptera</taxon>
        <taxon>Endopterygota</taxon>
        <taxon>Diptera</taxon>
        <taxon>Nematocera</taxon>
        <taxon>Sciaroidea</taxon>
        <taxon>Sciaridae</taxon>
        <taxon>Pseudolycoriella</taxon>
    </lineage>
</organism>
<keyword evidence="2" id="KW-1185">Reference proteome</keyword>
<evidence type="ECO:0000313" key="2">
    <source>
        <dbReference type="Proteomes" id="UP001151699"/>
    </source>
</evidence>
<reference evidence="1" key="1">
    <citation type="submission" date="2022-07" db="EMBL/GenBank/DDBJ databases">
        <authorList>
            <person name="Trinca V."/>
            <person name="Uliana J.V.C."/>
            <person name="Torres T.T."/>
            <person name="Ward R.J."/>
            <person name="Monesi N."/>
        </authorList>
    </citation>
    <scope>NUCLEOTIDE SEQUENCE</scope>
    <source>
        <strain evidence="1">HSMRA1968</strain>
        <tissue evidence="1">Whole embryos</tissue>
    </source>
</reference>
<comment type="caution">
    <text evidence="1">The sequence shown here is derived from an EMBL/GenBank/DDBJ whole genome shotgun (WGS) entry which is preliminary data.</text>
</comment>
<dbReference type="Proteomes" id="UP001151699">
    <property type="component" value="Chromosome A"/>
</dbReference>